<sequence length="35" mass="4235">MTITPDHWFLPENYDRDKLDFSTHMEVILHCTTNL</sequence>
<protein>
    <submittedName>
        <fullName evidence="1">Uncharacterized protein</fullName>
    </submittedName>
</protein>
<gene>
    <name evidence="1" type="ORF">T02_8307</name>
</gene>
<comment type="caution">
    <text evidence="1">The sequence shown here is derived from an EMBL/GenBank/DDBJ whole genome shotgun (WGS) entry which is preliminary data.</text>
</comment>
<evidence type="ECO:0000313" key="1">
    <source>
        <dbReference type="EMBL" id="KRZ45950.1"/>
    </source>
</evidence>
<name>A0A0V1KFV3_9BILA</name>
<dbReference type="EMBL" id="JYDW01003464">
    <property type="protein sequence ID" value="KRZ45950.1"/>
    <property type="molecule type" value="Genomic_DNA"/>
</dbReference>
<dbReference type="AlphaFoldDB" id="A0A0V1KFV3"/>
<proteinExistence type="predicted"/>
<accession>A0A0V1KFV3</accession>
<keyword evidence="2" id="KW-1185">Reference proteome</keyword>
<dbReference type="Proteomes" id="UP000054721">
    <property type="component" value="Unassembled WGS sequence"/>
</dbReference>
<evidence type="ECO:0000313" key="2">
    <source>
        <dbReference type="Proteomes" id="UP000054721"/>
    </source>
</evidence>
<reference evidence="1 2" key="1">
    <citation type="submission" date="2015-05" db="EMBL/GenBank/DDBJ databases">
        <title>Evolution of Trichinella species and genotypes.</title>
        <authorList>
            <person name="Korhonen P.K."/>
            <person name="Edoardo P."/>
            <person name="Giuseppe L.R."/>
            <person name="Gasser R.B."/>
        </authorList>
    </citation>
    <scope>NUCLEOTIDE SEQUENCE [LARGE SCALE GENOMIC DNA]</scope>
    <source>
        <strain evidence="1">ISS10</strain>
    </source>
</reference>
<organism evidence="1 2">
    <name type="scientific">Trichinella nativa</name>
    <dbReference type="NCBI Taxonomy" id="6335"/>
    <lineage>
        <taxon>Eukaryota</taxon>
        <taxon>Metazoa</taxon>
        <taxon>Ecdysozoa</taxon>
        <taxon>Nematoda</taxon>
        <taxon>Enoplea</taxon>
        <taxon>Dorylaimia</taxon>
        <taxon>Trichinellida</taxon>
        <taxon>Trichinellidae</taxon>
        <taxon>Trichinella</taxon>
    </lineage>
</organism>